<dbReference type="RefSeq" id="WP_264750899.1">
    <property type="nucleotide sequence ID" value="NZ_JAPDHW010000010.1"/>
</dbReference>
<evidence type="ECO:0008006" key="4">
    <source>
        <dbReference type="Google" id="ProtNLM"/>
    </source>
</evidence>
<accession>A0ABT3I0X0</accession>
<evidence type="ECO:0000313" key="3">
    <source>
        <dbReference type="Proteomes" id="UP001163731"/>
    </source>
</evidence>
<evidence type="ECO:0000256" key="1">
    <source>
        <dbReference type="SAM" id="SignalP"/>
    </source>
</evidence>
<name>A0ABT3I0X0_9FLAO</name>
<dbReference type="EMBL" id="JAPDHW010000010">
    <property type="protein sequence ID" value="MCW3169720.1"/>
    <property type="molecule type" value="Genomic_DNA"/>
</dbReference>
<comment type="caution">
    <text evidence="2">The sequence shown here is derived from an EMBL/GenBank/DDBJ whole genome shotgun (WGS) entry which is preliminary data.</text>
</comment>
<keyword evidence="3" id="KW-1185">Reference proteome</keyword>
<organism evidence="2 3">
    <name type="scientific">Chryseobacterium kimseyorum</name>
    <dbReference type="NCBI Taxonomy" id="2984028"/>
    <lineage>
        <taxon>Bacteria</taxon>
        <taxon>Pseudomonadati</taxon>
        <taxon>Bacteroidota</taxon>
        <taxon>Flavobacteriia</taxon>
        <taxon>Flavobacteriales</taxon>
        <taxon>Weeksellaceae</taxon>
        <taxon>Chryseobacterium group</taxon>
        <taxon>Chryseobacterium</taxon>
    </lineage>
</organism>
<keyword evidence="1" id="KW-0732">Signal</keyword>
<protein>
    <recommendedName>
        <fullName evidence="4">Lipoprotein</fullName>
    </recommendedName>
</protein>
<feature type="chain" id="PRO_5045367597" description="Lipoprotein" evidence="1">
    <location>
        <begin position="20"/>
        <end position="176"/>
    </location>
</feature>
<proteinExistence type="predicted"/>
<evidence type="ECO:0000313" key="2">
    <source>
        <dbReference type="EMBL" id="MCW3169720.1"/>
    </source>
</evidence>
<gene>
    <name evidence="2" type="ORF">OMO38_14435</name>
</gene>
<dbReference type="PROSITE" id="PS51257">
    <property type="entry name" value="PROKAR_LIPOPROTEIN"/>
    <property type="match status" value="1"/>
</dbReference>
<sequence length="176" mass="19894">MRKFLPLLMLAFVSLFIFSCDNNDNEDVVVTEDTYATAYDIAPTFSRSTSNLYQFSDEFNSPLVESDVVLIYMQTGVANGSPIWRLLPYTFFVDNATNDEVDYSFDFSKFDIQINVNSTPTLNLDSNSTYYAGKRFRVVVVPAKTGKSSGSNVDHNDYNAVVKYYGIDEAKIKLKN</sequence>
<reference evidence="2" key="1">
    <citation type="submission" date="2022-10" db="EMBL/GenBank/DDBJ databases">
        <title>Chryseobacterium babae sp. nov. isolated from the gut of the beetle Oryctes rhinoceros, and Chryseobacterium kimseyorum sp. nov., isolated from a stick insect rearing cage.</title>
        <authorList>
            <person name="Shelomi M."/>
            <person name="Han C.-J."/>
            <person name="Chen W.-M."/>
            <person name="Chen H.-K."/>
            <person name="Liaw S.-J."/>
            <person name="Muhle E."/>
            <person name="Clermont D."/>
        </authorList>
    </citation>
    <scope>NUCLEOTIDE SEQUENCE</scope>
    <source>
        <strain evidence="2">09-1422</strain>
    </source>
</reference>
<dbReference type="Proteomes" id="UP001163731">
    <property type="component" value="Unassembled WGS sequence"/>
</dbReference>
<feature type="signal peptide" evidence="1">
    <location>
        <begin position="1"/>
        <end position="19"/>
    </location>
</feature>